<evidence type="ECO:0000313" key="1">
    <source>
        <dbReference type="EMBL" id="RHZ84472.1"/>
    </source>
</evidence>
<gene>
    <name evidence="1" type="ORF">Glove_81g57</name>
</gene>
<organism evidence="1 2">
    <name type="scientific">Diversispora epigaea</name>
    <dbReference type="NCBI Taxonomy" id="1348612"/>
    <lineage>
        <taxon>Eukaryota</taxon>
        <taxon>Fungi</taxon>
        <taxon>Fungi incertae sedis</taxon>
        <taxon>Mucoromycota</taxon>
        <taxon>Glomeromycotina</taxon>
        <taxon>Glomeromycetes</taxon>
        <taxon>Diversisporales</taxon>
        <taxon>Diversisporaceae</taxon>
        <taxon>Diversispora</taxon>
    </lineage>
</organism>
<dbReference type="EMBL" id="PQFF01000077">
    <property type="protein sequence ID" value="RHZ84472.1"/>
    <property type="molecule type" value="Genomic_DNA"/>
</dbReference>
<keyword evidence="2" id="KW-1185">Reference proteome</keyword>
<dbReference type="AlphaFoldDB" id="A0A397JBJ8"/>
<comment type="caution">
    <text evidence="1">The sequence shown here is derived from an EMBL/GenBank/DDBJ whole genome shotgun (WGS) entry which is preliminary data.</text>
</comment>
<evidence type="ECO:0000313" key="2">
    <source>
        <dbReference type="Proteomes" id="UP000266861"/>
    </source>
</evidence>
<sequence length="74" mass="9403">MVFLEKYISERIYEKIRYNCFEYKDMRYPKYPKYQKEFEKNSNTIITIKNNNNNNDDNNNSLLREIIRRDFLWY</sequence>
<protein>
    <submittedName>
        <fullName evidence="1">Uncharacterized protein</fullName>
    </submittedName>
</protein>
<dbReference type="Proteomes" id="UP000266861">
    <property type="component" value="Unassembled WGS sequence"/>
</dbReference>
<accession>A0A397JBJ8</accession>
<proteinExistence type="predicted"/>
<name>A0A397JBJ8_9GLOM</name>
<reference evidence="1 2" key="1">
    <citation type="submission" date="2018-08" db="EMBL/GenBank/DDBJ databases">
        <title>Genome and evolution of the arbuscular mycorrhizal fungus Diversispora epigaea (formerly Glomus versiforme) and its bacterial endosymbionts.</title>
        <authorList>
            <person name="Sun X."/>
            <person name="Fei Z."/>
            <person name="Harrison M."/>
        </authorList>
    </citation>
    <scope>NUCLEOTIDE SEQUENCE [LARGE SCALE GENOMIC DNA]</scope>
    <source>
        <strain evidence="1 2">IT104</strain>
    </source>
</reference>